<evidence type="ECO:0000256" key="5">
    <source>
        <dbReference type="ARBA" id="ARBA00023015"/>
    </source>
</evidence>
<dbReference type="SUPFAM" id="SSF52172">
    <property type="entry name" value="CheY-like"/>
    <property type="match status" value="1"/>
</dbReference>
<dbReference type="CDD" id="cd17536">
    <property type="entry name" value="REC_YesN-like"/>
    <property type="match status" value="1"/>
</dbReference>
<keyword evidence="2" id="KW-0963">Cytoplasm</keyword>
<evidence type="ECO:0000256" key="1">
    <source>
        <dbReference type="ARBA" id="ARBA00004496"/>
    </source>
</evidence>
<evidence type="ECO:0000313" key="13">
    <source>
        <dbReference type="Proteomes" id="UP001596378"/>
    </source>
</evidence>
<dbReference type="SUPFAM" id="SSF46689">
    <property type="entry name" value="Homeodomain-like"/>
    <property type="match status" value="2"/>
</dbReference>
<sequence>MLKMIIADDEYNVREGLRDVVPWEEMGIAVVAVASDGPETLELCQSLRPDILITDIRMPVLDGLEAANRLRELDASVRIIIISGAQDFNYAKTAVNLNVDGYILKPIKVNELQDTVRKVADSIRAERSREAYTHQLRQQLTENMPALREQFLANLTMGMYRDERELADKLVFFGLPLQRVSSMRAALFQIDDYEQAVERYSEENKQLIRFSVNNIMEEIVGRSEAGIAFCLNENRFVVLFDQSGREAGFYLNVVQEIIDSVSAYLKLSLSAGIGNPVQRLGDLHRSYYEAESAIGYKFFTGKSSILHGSDFNEGRVNVDLARIYEDQNKLIYFMKLGRREEVAHKIRSIFEAVCKDRSSPIGYVQSVGVEQINMASRAFHEVGESIEAVLPDFPSLIGDLYAHHDAAELVETMQKLFDAITAFFWQKNNQKNSGTIKKIKDIISKKYMENITVSRLSEEVYLSPNYISLIFKQETGETITEYVTKIRMEAAKELLRAQDLKVLEVAEMIGYDNAAYFSTVFKKYTGMHPQKYRSLFYAE</sequence>
<evidence type="ECO:0000313" key="12">
    <source>
        <dbReference type="EMBL" id="MFC7147828.1"/>
    </source>
</evidence>
<keyword evidence="4" id="KW-0902">Two-component regulatory system</keyword>
<feature type="coiled-coil region" evidence="9">
    <location>
        <begin position="183"/>
        <end position="210"/>
    </location>
</feature>
<keyword evidence="3 8" id="KW-0597">Phosphoprotein</keyword>
<dbReference type="PRINTS" id="PR00032">
    <property type="entry name" value="HTHARAC"/>
</dbReference>
<gene>
    <name evidence="12" type="ORF">ACFQMJ_04700</name>
</gene>
<dbReference type="PROSITE" id="PS50110">
    <property type="entry name" value="RESPONSE_REGULATORY"/>
    <property type="match status" value="1"/>
</dbReference>
<comment type="subcellular location">
    <subcellularLocation>
        <location evidence="1">Cytoplasm</location>
    </subcellularLocation>
</comment>
<evidence type="ECO:0000256" key="3">
    <source>
        <dbReference type="ARBA" id="ARBA00022553"/>
    </source>
</evidence>
<feature type="domain" description="HTH araC/xylS-type" evidence="10">
    <location>
        <begin position="437"/>
        <end position="535"/>
    </location>
</feature>
<keyword evidence="6" id="KW-0238">DNA-binding</keyword>
<keyword evidence="13" id="KW-1185">Reference proteome</keyword>
<dbReference type="InterPro" id="IPR020449">
    <property type="entry name" value="Tscrpt_reg_AraC-type_HTH"/>
</dbReference>
<keyword evidence="7" id="KW-0804">Transcription</keyword>
<dbReference type="RefSeq" id="WP_378048003.1">
    <property type="nucleotide sequence ID" value="NZ_JBHMDN010000016.1"/>
</dbReference>
<name>A0ABW2F3P5_9BACL</name>
<protein>
    <submittedName>
        <fullName evidence="12">Response regulator</fullName>
    </submittedName>
</protein>
<dbReference type="Pfam" id="PF17853">
    <property type="entry name" value="GGDEF_2"/>
    <property type="match status" value="1"/>
</dbReference>
<dbReference type="InterPro" id="IPR001789">
    <property type="entry name" value="Sig_transdc_resp-reg_receiver"/>
</dbReference>
<dbReference type="PROSITE" id="PS01124">
    <property type="entry name" value="HTH_ARAC_FAMILY_2"/>
    <property type="match status" value="1"/>
</dbReference>
<dbReference type="Pfam" id="PF12833">
    <property type="entry name" value="HTH_18"/>
    <property type="match status" value="1"/>
</dbReference>
<dbReference type="PANTHER" id="PTHR42713:SF3">
    <property type="entry name" value="TRANSCRIPTIONAL REGULATORY PROTEIN HPTR"/>
    <property type="match status" value="1"/>
</dbReference>
<dbReference type="InterPro" id="IPR011006">
    <property type="entry name" value="CheY-like_superfamily"/>
</dbReference>
<evidence type="ECO:0000256" key="7">
    <source>
        <dbReference type="ARBA" id="ARBA00023163"/>
    </source>
</evidence>
<dbReference type="PANTHER" id="PTHR42713">
    <property type="entry name" value="HISTIDINE KINASE-RELATED"/>
    <property type="match status" value="1"/>
</dbReference>
<dbReference type="SMART" id="SM00342">
    <property type="entry name" value="HTH_ARAC"/>
    <property type="match status" value="1"/>
</dbReference>
<dbReference type="EMBL" id="JBHTAI010000002">
    <property type="protein sequence ID" value="MFC7147828.1"/>
    <property type="molecule type" value="Genomic_DNA"/>
</dbReference>
<dbReference type="Gene3D" id="1.10.10.60">
    <property type="entry name" value="Homeodomain-like"/>
    <property type="match status" value="2"/>
</dbReference>
<feature type="domain" description="Response regulatory" evidence="11">
    <location>
        <begin position="3"/>
        <end position="120"/>
    </location>
</feature>
<reference evidence="13" key="1">
    <citation type="journal article" date="2019" name="Int. J. Syst. Evol. Microbiol.">
        <title>The Global Catalogue of Microorganisms (GCM) 10K type strain sequencing project: providing services to taxonomists for standard genome sequencing and annotation.</title>
        <authorList>
            <consortium name="The Broad Institute Genomics Platform"/>
            <consortium name="The Broad Institute Genome Sequencing Center for Infectious Disease"/>
            <person name="Wu L."/>
            <person name="Ma J."/>
        </authorList>
    </citation>
    <scope>NUCLEOTIDE SEQUENCE [LARGE SCALE GENOMIC DNA]</scope>
    <source>
        <strain evidence="13">KCTC 12907</strain>
    </source>
</reference>
<evidence type="ECO:0000256" key="8">
    <source>
        <dbReference type="PROSITE-ProRule" id="PRU00169"/>
    </source>
</evidence>
<feature type="modified residue" description="4-aspartylphosphate" evidence="8">
    <location>
        <position position="55"/>
    </location>
</feature>
<dbReference type="InterPro" id="IPR018060">
    <property type="entry name" value="HTH_AraC"/>
</dbReference>
<evidence type="ECO:0000256" key="2">
    <source>
        <dbReference type="ARBA" id="ARBA00022490"/>
    </source>
</evidence>
<dbReference type="InterPro" id="IPR041522">
    <property type="entry name" value="CdaR_GGDEF"/>
</dbReference>
<accession>A0ABW2F3P5</accession>
<comment type="caution">
    <text evidence="12">The sequence shown here is derived from an EMBL/GenBank/DDBJ whole genome shotgun (WGS) entry which is preliminary data.</text>
</comment>
<organism evidence="12 13">
    <name type="scientific">Cohnella cellulosilytica</name>
    <dbReference type="NCBI Taxonomy" id="986710"/>
    <lineage>
        <taxon>Bacteria</taxon>
        <taxon>Bacillati</taxon>
        <taxon>Bacillota</taxon>
        <taxon>Bacilli</taxon>
        <taxon>Bacillales</taxon>
        <taxon>Paenibacillaceae</taxon>
        <taxon>Cohnella</taxon>
    </lineage>
</organism>
<evidence type="ECO:0000259" key="10">
    <source>
        <dbReference type="PROSITE" id="PS01124"/>
    </source>
</evidence>
<dbReference type="SMART" id="SM00448">
    <property type="entry name" value="REC"/>
    <property type="match status" value="1"/>
</dbReference>
<keyword evidence="9" id="KW-0175">Coiled coil</keyword>
<evidence type="ECO:0000259" key="11">
    <source>
        <dbReference type="PROSITE" id="PS50110"/>
    </source>
</evidence>
<evidence type="ECO:0000256" key="6">
    <source>
        <dbReference type="ARBA" id="ARBA00023125"/>
    </source>
</evidence>
<dbReference type="InterPro" id="IPR051552">
    <property type="entry name" value="HptR"/>
</dbReference>
<dbReference type="Proteomes" id="UP001596378">
    <property type="component" value="Unassembled WGS sequence"/>
</dbReference>
<dbReference type="Pfam" id="PF00072">
    <property type="entry name" value="Response_reg"/>
    <property type="match status" value="1"/>
</dbReference>
<dbReference type="Gene3D" id="3.40.50.2300">
    <property type="match status" value="1"/>
</dbReference>
<evidence type="ECO:0000256" key="9">
    <source>
        <dbReference type="SAM" id="Coils"/>
    </source>
</evidence>
<evidence type="ECO:0000256" key="4">
    <source>
        <dbReference type="ARBA" id="ARBA00023012"/>
    </source>
</evidence>
<proteinExistence type="predicted"/>
<keyword evidence="5" id="KW-0805">Transcription regulation</keyword>
<dbReference type="InterPro" id="IPR009057">
    <property type="entry name" value="Homeodomain-like_sf"/>
</dbReference>